<gene>
    <name evidence="2" type="ORF">JVT61DRAFT_14699</name>
</gene>
<evidence type="ECO:0000259" key="1">
    <source>
        <dbReference type="Pfam" id="PF24764"/>
    </source>
</evidence>
<dbReference type="EMBL" id="JAGFBS010000008">
    <property type="protein sequence ID" value="KAG6377910.1"/>
    <property type="molecule type" value="Genomic_DNA"/>
</dbReference>
<dbReference type="OrthoDB" id="3353107at2759"/>
<organism evidence="2 3">
    <name type="scientific">Boletus reticuloceps</name>
    <dbReference type="NCBI Taxonomy" id="495285"/>
    <lineage>
        <taxon>Eukaryota</taxon>
        <taxon>Fungi</taxon>
        <taxon>Dikarya</taxon>
        <taxon>Basidiomycota</taxon>
        <taxon>Agaricomycotina</taxon>
        <taxon>Agaricomycetes</taxon>
        <taxon>Agaricomycetidae</taxon>
        <taxon>Boletales</taxon>
        <taxon>Boletineae</taxon>
        <taxon>Boletaceae</taxon>
        <taxon>Boletoideae</taxon>
        <taxon>Boletus</taxon>
    </lineage>
</organism>
<accession>A0A8I2YTM5</accession>
<evidence type="ECO:0000313" key="2">
    <source>
        <dbReference type="EMBL" id="KAG6377910.1"/>
    </source>
</evidence>
<dbReference type="InterPro" id="IPR012337">
    <property type="entry name" value="RNaseH-like_sf"/>
</dbReference>
<sequence>MIQSLDSAVVASSEVPDIQPILPELGAVENNDFQSGRPRIDINPNDLIALISGRRVTRTHLAELYGCHPRTIRRRLLEFGLSQPGTPVFTTEIDDSGTATRIYWPGSSSDLSTLSDEQLDVLILSIYQHFPSFGRRMIDGYLLQLGHRVPRSRVEASYTRVIGPPTAAFGPRRIQRRVYKVAGPMALVHHDGQHGLIRWRAVIHAFVDGFSRFVLGIHASNNNRAETVLELFEDIAIAHGYPSHTVTSGVGLKWKQFFQTLEASDGLDVDNQAHIWLLHELFLPIINEEVAQWAAAWNCHVIQQRGERHLSPHAMFVEGVVEHGQRSLHLFDENEAGDINEYGIDWQDLENHNIRSHHDTNNLQTESNEDNPFVLNQPEQLSHVEVPDTSCPFNQIQLQEFAHHLQPHLEQVQADMESRRLLWIEALAAAVAITQI</sequence>
<dbReference type="InterPro" id="IPR036397">
    <property type="entry name" value="RNaseH_sf"/>
</dbReference>
<comment type="caution">
    <text evidence="2">The sequence shown here is derived from an EMBL/GenBank/DDBJ whole genome shotgun (WGS) entry which is preliminary data.</text>
</comment>
<name>A0A8I2YTM5_9AGAM</name>
<feature type="domain" description="Integrase core" evidence="1">
    <location>
        <begin position="249"/>
        <end position="325"/>
    </location>
</feature>
<dbReference type="GO" id="GO:0003676">
    <property type="term" value="F:nucleic acid binding"/>
    <property type="evidence" value="ECO:0007669"/>
    <property type="project" value="InterPro"/>
</dbReference>
<reference evidence="2" key="1">
    <citation type="submission" date="2021-03" db="EMBL/GenBank/DDBJ databases">
        <title>Evolutionary innovations through gain and loss of genes in the ectomycorrhizal Boletales.</title>
        <authorList>
            <person name="Wu G."/>
            <person name="Miyauchi S."/>
            <person name="Morin E."/>
            <person name="Yang Z.-L."/>
            <person name="Xu J."/>
            <person name="Martin F.M."/>
        </authorList>
    </citation>
    <scope>NUCLEOTIDE SEQUENCE</scope>
    <source>
        <strain evidence="2">BR01</strain>
    </source>
</reference>
<feature type="domain" description="Integrase core" evidence="1">
    <location>
        <begin position="178"/>
        <end position="245"/>
    </location>
</feature>
<dbReference type="InterPro" id="IPR058913">
    <property type="entry name" value="Integrase_dom_put"/>
</dbReference>
<dbReference type="SUPFAM" id="SSF53098">
    <property type="entry name" value="Ribonuclease H-like"/>
    <property type="match status" value="1"/>
</dbReference>
<keyword evidence="3" id="KW-1185">Reference proteome</keyword>
<evidence type="ECO:0000313" key="3">
    <source>
        <dbReference type="Proteomes" id="UP000683000"/>
    </source>
</evidence>
<dbReference type="AlphaFoldDB" id="A0A8I2YTM5"/>
<dbReference type="Proteomes" id="UP000683000">
    <property type="component" value="Unassembled WGS sequence"/>
</dbReference>
<dbReference type="Gene3D" id="3.30.420.10">
    <property type="entry name" value="Ribonuclease H-like superfamily/Ribonuclease H"/>
    <property type="match status" value="1"/>
</dbReference>
<protein>
    <recommendedName>
        <fullName evidence="1">Integrase core domain-containing protein</fullName>
    </recommendedName>
</protein>
<dbReference type="PANTHER" id="PTHR46791:SF5">
    <property type="entry name" value="CLR5 DOMAIN-CONTAINING PROTEIN-RELATED"/>
    <property type="match status" value="1"/>
</dbReference>
<proteinExistence type="predicted"/>
<dbReference type="Pfam" id="PF24764">
    <property type="entry name" value="rva_4"/>
    <property type="match status" value="2"/>
</dbReference>
<dbReference type="PANTHER" id="PTHR46791">
    <property type="entry name" value="EXPRESSED PROTEIN"/>
    <property type="match status" value="1"/>
</dbReference>